<evidence type="ECO:0000256" key="2">
    <source>
        <dbReference type="ARBA" id="ARBA00008834"/>
    </source>
</evidence>
<keyword evidence="5 8" id="KW-0378">Hydrolase</keyword>
<keyword evidence="7" id="KW-0961">Cell wall biogenesis/degradation</keyword>
<dbReference type="GO" id="GO:0004650">
    <property type="term" value="F:polygalacturonase activity"/>
    <property type="evidence" value="ECO:0007669"/>
    <property type="project" value="InterPro"/>
</dbReference>
<dbReference type="SMART" id="SM00710">
    <property type="entry name" value="PbH1"/>
    <property type="match status" value="3"/>
</dbReference>
<keyword evidence="4" id="KW-0964">Secreted</keyword>
<evidence type="ECO:0000256" key="7">
    <source>
        <dbReference type="ARBA" id="ARBA00023316"/>
    </source>
</evidence>
<keyword evidence="10" id="KW-1185">Reference proteome</keyword>
<evidence type="ECO:0000256" key="3">
    <source>
        <dbReference type="ARBA" id="ARBA00022512"/>
    </source>
</evidence>
<dbReference type="AlphaFoldDB" id="A0A7J9IM45"/>
<dbReference type="Pfam" id="PF00295">
    <property type="entry name" value="Glyco_hydro_28"/>
    <property type="match status" value="1"/>
</dbReference>
<sequence>GPCKALIVLQVEGTVKVPIDPSAFKEPKWIAFNRIENFKLSSGGVFDSQGTTAYKREGCEKHDYCDSLPIIMCKNITFEHFIVYTPGESPNTDGIHIGKSNGVNVLNTEIKTGDDCVLIGDGSKNLVINGVTCGPGHDISIGNLELFKNEEPVHRVTVKNYTMTNTSNGVRIKGWPSAEPGTCSNIHFEDILHCENFELANIEITYSGPTGPAVSQCLKVKPKVSGKQNPAACSAPIPAKPTLTA</sequence>
<dbReference type="GO" id="GO:0071555">
    <property type="term" value="P:cell wall organization"/>
    <property type="evidence" value="ECO:0007669"/>
    <property type="project" value="UniProtKB-KW"/>
</dbReference>
<comment type="caution">
    <text evidence="9">The sequence shown here is derived from an EMBL/GenBank/DDBJ whole genome shotgun (WGS) entry which is preliminary data.</text>
</comment>
<gene>
    <name evidence="9" type="ORF">Goarm_019638</name>
</gene>
<dbReference type="InterPro" id="IPR006626">
    <property type="entry name" value="PbH1"/>
</dbReference>
<accession>A0A7J9IM45</accession>
<dbReference type="Gene3D" id="2.160.20.10">
    <property type="entry name" value="Single-stranded right-handed beta-helix, Pectin lyase-like"/>
    <property type="match status" value="1"/>
</dbReference>
<dbReference type="InterPro" id="IPR000743">
    <property type="entry name" value="Glyco_hydro_28"/>
</dbReference>
<evidence type="ECO:0000256" key="1">
    <source>
        <dbReference type="ARBA" id="ARBA00004191"/>
    </source>
</evidence>
<evidence type="ECO:0000256" key="8">
    <source>
        <dbReference type="RuleBase" id="RU361169"/>
    </source>
</evidence>
<comment type="subcellular location">
    <subcellularLocation>
        <location evidence="1">Secreted</location>
        <location evidence="1">Cell wall</location>
    </subcellularLocation>
</comment>
<feature type="non-terminal residue" evidence="9">
    <location>
        <position position="1"/>
    </location>
</feature>
<evidence type="ECO:0000256" key="6">
    <source>
        <dbReference type="ARBA" id="ARBA00023295"/>
    </source>
</evidence>
<dbReference type="GO" id="GO:0005975">
    <property type="term" value="P:carbohydrate metabolic process"/>
    <property type="evidence" value="ECO:0007669"/>
    <property type="project" value="InterPro"/>
</dbReference>
<evidence type="ECO:0000256" key="4">
    <source>
        <dbReference type="ARBA" id="ARBA00022525"/>
    </source>
</evidence>
<protein>
    <recommendedName>
        <fullName evidence="11">Polygalacturonase</fullName>
    </recommendedName>
</protein>
<dbReference type="InterPro" id="IPR012334">
    <property type="entry name" value="Pectin_lyas_fold"/>
</dbReference>
<proteinExistence type="inferred from homology"/>
<evidence type="ECO:0008006" key="11">
    <source>
        <dbReference type="Google" id="ProtNLM"/>
    </source>
</evidence>
<keyword evidence="3" id="KW-0134">Cell wall</keyword>
<keyword evidence="6 8" id="KW-0326">Glycosidase</keyword>
<dbReference type="SUPFAM" id="SSF51126">
    <property type="entry name" value="Pectin lyase-like"/>
    <property type="match status" value="1"/>
</dbReference>
<evidence type="ECO:0000256" key="5">
    <source>
        <dbReference type="ARBA" id="ARBA00022801"/>
    </source>
</evidence>
<organism evidence="9 10">
    <name type="scientific">Gossypium armourianum</name>
    <dbReference type="NCBI Taxonomy" id="34283"/>
    <lineage>
        <taxon>Eukaryota</taxon>
        <taxon>Viridiplantae</taxon>
        <taxon>Streptophyta</taxon>
        <taxon>Embryophyta</taxon>
        <taxon>Tracheophyta</taxon>
        <taxon>Spermatophyta</taxon>
        <taxon>Magnoliopsida</taxon>
        <taxon>eudicotyledons</taxon>
        <taxon>Gunneridae</taxon>
        <taxon>Pentapetalae</taxon>
        <taxon>rosids</taxon>
        <taxon>malvids</taxon>
        <taxon>Malvales</taxon>
        <taxon>Malvaceae</taxon>
        <taxon>Malvoideae</taxon>
        <taxon>Gossypium</taxon>
    </lineage>
</organism>
<dbReference type="Proteomes" id="UP000593575">
    <property type="component" value="Unassembled WGS sequence"/>
</dbReference>
<comment type="similarity">
    <text evidence="2 8">Belongs to the glycosyl hydrolase 28 family.</text>
</comment>
<reference evidence="9 10" key="1">
    <citation type="journal article" date="2019" name="Genome Biol. Evol.">
        <title>Insights into the evolution of the New World diploid cottons (Gossypium, subgenus Houzingenia) based on genome sequencing.</title>
        <authorList>
            <person name="Grover C.E."/>
            <person name="Arick M.A. 2nd"/>
            <person name="Thrash A."/>
            <person name="Conover J.L."/>
            <person name="Sanders W.S."/>
            <person name="Peterson D.G."/>
            <person name="Frelichowski J.E."/>
            <person name="Scheffler J.A."/>
            <person name="Scheffler B.E."/>
            <person name="Wendel J.F."/>
        </authorList>
    </citation>
    <scope>NUCLEOTIDE SEQUENCE [LARGE SCALE GENOMIC DNA]</scope>
    <source>
        <strain evidence="9">6</strain>
        <tissue evidence="9">Leaf</tissue>
    </source>
</reference>
<dbReference type="PANTHER" id="PTHR31375">
    <property type="match status" value="1"/>
</dbReference>
<dbReference type="EMBL" id="JABFAE010000002">
    <property type="protein sequence ID" value="MBA0822868.1"/>
    <property type="molecule type" value="Genomic_DNA"/>
</dbReference>
<evidence type="ECO:0000313" key="9">
    <source>
        <dbReference type="EMBL" id="MBA0822868.1"/>
    </source>
</evidence>
<evidence type="ECO:0000313" key="10">
    <source>
        <dbReference type="Proteomes" id="UP000593575"/>
    </source>
</evidence>
<name>A0A7J9IM45_9ROSI</name>
<dbReference type="InterPro" id="IPR011050">
    <property type="entry name" value="Pectin_lyase_fold/virulence"/>
</dbReference>